<proteinExistence type="predicted"/>
<protein>
    <submittedName>
        <fullName evidence="1">Uncharacterized protein</fullName>
    </submittedName>
</protein>
<evidence type="ECO:0000313" key="1">
    <source>
        <dbReference type="EMBL" id="TVU13133.1"/>
    </source>
</evidence>
<gene>
    <name evidence="1" type="ORF">EJB05_40665</name>
</gene>
<sequence length="83" mass="9016">VWKAKAETLRTHVEAARRRFRVASGELVVVIGAQGGGDKDVLNLHRAQAVTAGEQLGEPRRLGLMAIVRGVAMRVAWGEMQRG</sequence>
<dbReference type="EMBL" id="RWGY01000035">
    <property type="protein sequence ID" value="TVU13133.1"/>
    <property type="molecule type" value="Genomic_DNA"/>
</dbReference>
<keyword evidence="2" id="KW-1185">Reference proteome</keyword>
<feature type="non-terminal residue" evidence="1">
    <location>
        <position position="1"/>
    </location>
</feature>
<dbReference type="Proteomes" id="UP000324897">
    <property type="component" value="Unassembled WGS sequence"/>
</dbReference>
<accession>A0A5J9TNZ7</accession>
<evidence type="ECO:0000313" key="2">
    <source>
        <dbReference type="Proteomes" id="UP000324897"/>
    </source>
</evidence>
<dbReference type="Gramene" id="TVU13133">
    <property type="protein sequence ID" value="TVU13133"/>
    <property type="gene ID" value="EJB05_40665"/>
</dbReference>
<name>A0A5J9TNZ7_9POAL</name>
<comment type="caution">
    <text evidence="1">The sequence shown here is derived from an EMBL/GenBank/DDBJ whole genome shotgun (WGS) entry which is preliminary data.</text>
</comment>
<organism evidence="1 2">
    <name type="scientific">Eragrostis curvula</name>
    <name type="common">weeping love grass</name>
    <dbReference type="NCBI Taxonomy" id="38414"/>
    <lineage>
        <taxon>Eukaryota</taxon>
        <taxon>Viridiplantae</taxon>
        <taxon>Streptophyta</taxon>
        <taxon>Embryophyta</taxon>
        <taxon>Tracheophyta</taxon>
        <taxon>Spermatophyta</taxon>
        <taxon>Magnoliopsida</taxon>
        <taxon>Liliopsida</taxon>
        <taxon>Poales</taxon>
        <taxon>Poaceae</taxon>
        <taxon>PACMAD clade</taxon>
        <taxon>Chloridoideae</taxon>
        <taxon>Eragrostideae</taxon>
        <taxon>Eragrostidinae</taxon>
        <taxon>Eragrostis</taxon>
    </lineage>
</organism>
<dbReference type="AlphaFoldDB" id="A0A5J9TNZ7"/>
<reference evidence="1 2" key="1">
    <citation type="journal article" date="2019" name="Sci. Rep.">
        <title>A high-quality genome of Eragrostis curvula grass provides insights into Poaceae evolution and supports new strategies to enhance forage quality.</title>
        <authorList>
            <person name="Carballo J."/>
            <person name="Santos B.A.C.M."/>
            <person name="Zappacosta D."/>
            <person name="Garbus I."/>
            <person name="Selva J.P."/>
            <person name="Gallo C.A."/>
            <person name="Diaz A."/>
            <person name="Albertini E."/>
            <person name="Caccamo M."/>
            <person name="Echenique V."/>
        </authorList>
    </citation>
    <scope>NUCLEOTIDE SEQUENCE [LARGE SCALE GENOMIC DNA]</scope>
    <source>
        <strain evidence="2">cv. Victoria</strain>
        <tissue evidence="1">Leaf</tissue>
    </source>
</reference>